<accession>A0A375HPQ2</accession>
<dbReference type="AlphaFoldDB" id="A0A375HPQ2"/>
<evidence type="ECO:0000313" key="3">
    <source>
        <dbReference type="Proteomes" id="UP000255168"/>
    </source>
</evidence>
<geneLocation type="plasmid" evidence="3">
    <name>ii</name>
</geneLocation>
<proteinExistence type="predicted"/>
<dbReference type="EMBL" id="OFTC01000040">
    <property type="protein sequence ID" value="SOZ39555.1"/>
    <property type="molecule type" value="Genomic_DNA"/>
</dbReference>
<reference evidence="3 4" key="1">
    <citation type="submission" date="2018-01" db="EMBL/GenBank/DDBJ databases">
        <authorList>
            <person name="Clerissi C."/>
        </authorList>
    </citation>
    <scope>NUCLEOTIDE SEQUENCE [LARGE SCALE GENOMIC DNA]</scope>
    <source>
        <strain evidence="1">Cupriavidus taiwanensis STM 6082</strain>
        <strain evidence="2">Cupriavidus taiwanensis STM 6160</strain>
        <plasmid evidence="2">II</plasmid>
        <plasmid evidence="3">ii</plasmid>
    </source>
</reference>
<sequence>MNAGKLTKLLLSESCLFASESDSLADRVKKVHPVKECSRKYLFLPTYARPVQNAIAI</sequence>
<evidence type="ECO:0000313" key="2">
    <source>
        <dbReference type="EMBL" id="SPD58730.1"/>
    </source>
</evidence>
<protein>
    <submittedName>
        <fullName evidence="2">Uncharacterized protein</fullName>
    </submittedName>
</protein>
<dbReference type="EMBL" id="LT984807">
    <property type="protein sequence ID" value="SPD58730.1"/>
    <property type="molecule type" value="Genomic_DNA"/>
</dbReference>
<gene>
    <name evidence="1" type="ORF">CBM2605_B170105</name>
    <name evidence="2" type="ORF">CBM2607_MP10132</name>
</gene>
<name>A0A375HPQ2_9BURK</name>
<keyword evidence="2" id="KW-0614">Plasmid</keyword>
<organism evidence="2 3">
    <name type="scientific">Cupriavidus neocaledonicus</name>
    <dbReference type="NCBI Taxonomy" id="1040979"/>
    <lineage>
        <taxon>Bacteria</taxon>
        <taxon>Pseudomonadati</taxon>
        <taxon>Pseudomonadota</taxon>
        <taxon>Betaproteobacteria</taxon>
        <taxon>Burkholderiales</taxon>
        <taxon>Burkholderiaceae</taxon>
        <taxon>Cupriavidus</taxon>
    </lineage>
</organism>
<dbReference type="Proteomes" id="UP000256710">
    <property type="component" value="Unassembled WGS sequence"/>
</dbReference>
<evidence type="ECO:0000313" key="4">
    <source>
        <dbReference type="Proteomes" id="UP000256710"/>
    </source>
</evidence>
<keyword evidence="4" id="KW-1185">Reference proteome</keyword>
<dbReference type="Proteomes" id="UP000255168">
    <property type="component" value="Plasmid II"/>
</dbReference>
<evidence type="ECO:0000313" key="1">
    <source>
        <dbReference type="EMBL" id="SOZ39555.1"/>
    </source>
</evidence>
<geneLocation type="plasmid" evidence="2">
    <name>II</name>
</geneLocation>